<feature type="signal peptide" evidence="2">
    <location>
        <begin position="1"/>
        <end position="21"/>
    </location>
</feature>
<evidence type="ECO:0000313" key="3">
    <source>
        <dbReference type="EMBL" id="MBW77482.1"/>
    </source>
</evidence>
<name>A0A2M4DIW2_ANODA</name>
<feature type="region of interest" description="Disordered" evidence="1">
    <location>
        <begin position="74"/>
        <end position="101"/>
    </location>
</feature>
<evidence type="ECO:0000256" key="2">
    <source>
        <dbReference type="SAM" id="SignalP"/>
    </source>
</evidence>
<dbReference type="EMBL" id="GGFL01013304">
    <property type="protein sequence ID" value="MBW77482.1"/>
    <property type="molecule type" value="Transcribed_RNA"/>
</dbReference>
<organism evidence="3">
    <name type="scientific">Anopheles darlingi</name>
    <name type="common">Mosquito</name>
    <dbReference type="NCBI Taxonomy" id="43151"/>
    <lineage>
        <taxon>Eukaryota</taxon>
        <taxon>Metazoa</taxon>
        <taxon>Ecdysozoa</taxon>
        <taxon>Arthropoda</taxon>
        <taxon>Hexapoda</taxon>
        <taxon>Insecta</taxon>
        <taxon>Pterygota</taxon>
        <taxon>Neoptera</taxon>
        <taxon>Endopterygota</taxon>
        <taxon>Diptera</taxon>
        <taxon>Nematocera</taxon>
        <taxon>Culicoidea</taxon>
        <taxon>Culicidae</taxon>
        <taxon>Anophelinae</taxon>
        <taxon>Anopheles</taxon>
    </lineage>
</organism>
<dbReference type="AlphaFoldDB" id="A0A2M4DIW2"/>
<reference evidence="3" key="1">
    <citation type="submission" date="2018-01" db="EMBL/GenBank/DDBJ databases">
        <title>An insight into the sialome of Amazonian anophelines.</title>
        <authorList>
            <person name="Ribeiro J.M."/>
            <person name="Scarpassa V."/>
            <person name="Calvo E."/>
        </authorList>
    </citation>
    <scope>NUCLEOTIDE SEQUENCE</scope>
</reference>
<protein>
    <submittedName>
        <fullName evidence="3">Putative secreted protein</fullName>
    </submittedName>
</protein>
<feature type="compositionally biased region" description="Polar residues" evidence="1">
    <location>
        <begin position="85"/>
        <end position="95"/>
    </location>
</feature>
<sequence>MIPYVFVCLCVCMYVCRRSSAYPAATAPSSRPANINVSCPVCSPSPSLAYFVHQFTHNPSIPFEGMMIYFRRSRHTKHHHERPNGASQIKRSSFEANRAQDREIETEWKKYFSGT</sequence>
<proteinExistence type="predicted"/>
<feature type="chain" id="PRO_5014941306" evidence="2">
    <location>
        <begin position="22"/>
        <end position="115"/>
    </location>
</feature>
<evidence type="ECO:0000256" key="1">
    <source>
        <dbReference type="SAM" id="MobiDB-lite"/>
    </source>
</evidence>
<keyword evidence="2" id="KW-0732">Signal</keyword>
<accession>A0A2M4DIW2</accession>